<name>A0A6A7B186_9PLEO</name>
<evidence type="ECO:0000313" key="2">
    <source>
        <dbReference type="Proteomes" id="UP000799423"/>
    </source>
</evidence>
<dbReference type="OrthoDB" id="3882589at2759"/>
<keyword evidence="2" id="KW-1185">Reference proteome</keyword>
<evidence type="ECO:0000313" key="1">
    <source>
        <dbReference type="EMBL" id="KAF2848427.1"/>
    </source>
</evidence>
<gene>
    <name evidence="1" type="ORF">T440DRAFT_401358</name>
</gene>
<dbReference type="AlphaFoldDB" id="A0A6A7B186"/>
<organism evidence="1 2">
    <name type="scientific">Plenodomus tracheiphilus IPT5</name>
    <dbReference type="NCBI Taxonomy" id="1408161"/>
    <lineage>
        <taxon>Eukaryota</taxon>
        <taxon>Fungi</taxon>
        <taxon>Dikarya</taxon>
        <taxon>Ascomycota</taxon>
        <taxon>Pezizomycotina</taxon>
        <taxon>Dothideomycetes</taxon>
        <taxon>Pleosporomycetidae</taxon>
        <taxon>Pleosporales</taxon>
        <taxon>Pleosporineae</taxon>
        <taxon>Leptosphaeriaceae</taxon>
        <taxon>Plenodomus</taxon>
    </lineage>
</organism>
<reference evidence="1" key="1">
    <citation type="submission" date="2020-01" db="EMBL/GenBank/DDBJ databases">
        <authorList>
            <consortium name="DOE Joint Genome Institute"/>
            <person name="Haridas S."/>
            <person name="Albert R."/>
            <person name="Binder M."/>
            <person name="Bloem J."/>
            <person name="Labutti K."/>
            <person name="Salamov A."/>
            <person name="Andreopoulos B."/>
            <person name="Baker S.E."/>
            <person name="Barry K."/>
            <person name="Bills G."/>
            <person name="Bluhm B.H."/>
            <person name="Cannon C."/>
            <person name="Castanera R."/>
            <person name="Culley D.E."/>
            <person name="Daum C."/>
            <person name="Ezra D."/>
            <person name="Gonzalez J.B."/>
            <person name="Henrissat B."/>
            <person name="Kuo A."/>
            <person name="Liang C."/>
            <person name="Lipzen A."/>
            <person name="Lutzoni F."/>
            <person name="Magnuson J."/>
            <person name="Mondo S."/>
            <person name="Nolan M."/>
            <person name="Ohm R."/>
            <person name="Pangilinan J."/>
            <person name="Park H.-J."/>
            <person name="Ramirez L."/>
            <person name="Alfaro M."/>
            <person name="Sun H."/>
            <person name="Tritt A."/>
            <person name="Yoshinaga Y."/>
            <person name="Zwiers L.-H."/>
            <person name="Turgeon B.G."/>
            <person name="Goodwin S.B."/>
            <person name="Spatafora J.W."/>
            <person name="Crous P.W."/>
            <person name="Grigoriev I.V."/>
        </authorList>
    </citation>
    <scope>NUCLEOTIDE SEQUENCE</scope>
    <source>
        <strain evidence="1">IPT5</strain>
    </source>
</reference>
<protein>
    <submittedName>
        <fullName evidence="1">Uncharacterized protein</fullName>
    </submittedName>
</protein>
<proteinExistence type="predicted"/>
<sequence>IQARRFAECANPELLVYLEQRQVALEFLREIDLFIEGHPEISDCQEGRKLLQKINTEPPFAAYLSFLKGYLRPASRYIDGIIRTDHFRISPSFPYCPLSKKADLEIDDFFKGHDFRDDVVQKIDQEVQMGIHNLNQGYFVPLALRKLVSYALWGNPIDAFKWYEYCYQQDYLPHHYLPEHCVLTGVAKDTSRVEPRMVLNRDRKKYLGVRRRMAHAQEQGLGKNTAGSHNSHTRTQITQIDVVAVLLQEFRFALIRKGHRRVDIDKLCAKAKQCLDEERKAKTGKSSS</sequence>
<dbReference type="Proteomes" id="UP000799423">
    <property type="component" value="Unassembled WGS sequence"/>
</dbReference>
<accession>A0A6A7B186</accession>
<feature type="non-terminal residue" evidence="1">
    <location>
        <position position="1"/>
    </location>
</feature>
<dbReference type="EMBL" id="MU006318">
    <property type="protein sequence ID" value="KAF2848427.1"/>
    <property type="molecule type" value="Genomic_DNA"/>
</dbReference>